<organism evidence="1 2">
    <name type="scientific">Pandoraea terrae</name>
    <dbReference type="NCBI Taxonomy" id="1537710"/>
    <lineage>
        <taxon>Bacteria</taxon>
        <taxon>Pseudomonadati</taxon>
        <taxon>Pseudomonadota</taxon>
        <taxon>Betaproteobacteria</taxon>
        <taxon>Burkholderiales</taxon>
        <taxon>Burkholderiaceae</taxon>
        <taxon>Pandoraea</taxon>
    </lineage>
</organism>
<proteinExistence type="predicted"/>
<evidence type="ECO:0000313" key="2">
    <source>
        <dbReference type="Proteomes" id="UP000414233"/>
    </source>
</evidence>
<dbReference type="RefSeq" id="WP_191628929.1">
    <property type="nucleotide sequence ID" value="NZ_CABPRZ010000006.1"/>
</dbReference>
<evidence type="ECO:0000313" key="1">
    <source>
        <dbReference type="EMBL" id="VVD95125.1"/>
    </source>
</evidence>
<keyword evidence="2" id="KW-1185">Reference proteome</keyword>
<sequence>MELIGKRRFTQLTHLMLTGGQEPNAGEAAMIGVILAPLPATAWRQA</sequence>
<dbReference type="AlphaFoldDB" id="A0A5E4U508"/>
<dbReference type="EMBL" id="CABPRZ010000006">
    <property type="protein sequence ID" value="VVD95125.1"/>
    <property type="molecule type" value="Genomic_DNA"/>
</dbReference>
<reference evidence="1 2" key="1">
    <citation type="submission" date="2019-08" db="EMBL/GenBank/DDBJ databases">
        <authorList>
            <person name="Peeters C."/>
        </authorList>
    </citation>
    <scope>NUCLEOTIDE SEQUENCE [LARGE SCALE GENOMIC DNA]</scope>
    <source>
        <strain evidence="1 2">LMG 30175</strain>
    </source>
</reference>
<accession>A0A5E4U508</accession>
<gene>
    <name evidence="1" type="ORF">PTE30175_01762</name>
</gene>
<dbReference type="Proteomes" id="UP000414233">
    <property type="component" value="Unassembled WGS sequence"/>
</dbReference>
<name>A0A5E4U508_9BURK</name>
<protein>
    <submittedName>
        <fullName evidence="1">Uncharacterized protein</fullName>
    </submittedName>
</protein>